<evidence type="ECO:0000259" key="6">
    <source>
        <dbReference type="PROSITE" id="PS51352"/>
    </source>
</evidence>
<dbReference type="InterPro" id="IPR050553">
    <property type="entry name" value="Thioredoxin_ResA/DsbE_sf"/>
</dbReference>
<evidence type="ECO:0000313" key="7">
    <source>
        <dbReference type="EMBL" id="OSY88810.1"/>
    </source>
</evidence>
<gene>
    <name evidence="7" type="ORF">WH52_03850</name>
</gene>
<sequence length="458" mass="52918">MIKRLLALLVFATTVVNAQYTVKGTMTPPDKGDWVTLHKLQGVKPKFITHSTIKFDTVLIGGEKQVLGRFALQLPENATKGEYRVTYRNKGAGFVDFIFNKEDVEFIFNPKFPDESVVFTRSRENKVFKDYEQQTRKIQKDIDSLQLEYFKNPTKDTKKAYKKAVGLLEDTQEAFDNKSEGMLVNSYIKASERYNDSGINDNLEEYAAAIKENYFKNLDFESKDLYNSSIFVDKITDYILFLNFSDDQPTLRKLYKESIDVVMDKISEDQLKKDITEYLITTFTDKRDSEIVDWLFAKYYRKLPAAMQDAAFKRKKLGLLTATVGRVAPNFSWKEDGTEKTLAGLNDGQKYLLVFWSTSCSHCVREIPELHKIIKNDGNVSVVSFSIEENELDWTEFIKNLPNWHNAVGTHPDYKFDNETVKKYNLLGTPTYFILDSNKKIIAMPDGIEDVKKYFNKS</sequence>
<dbReference type="SUPFAM" id="SSF52833">
    <property type="entry name" value="Thioredoxin-like"/>
    <property type="match status" value="1"/>
</dbReference>
<feature type="signal peptide" evidence="5">
    <location>
        <begin position="1"/>
        <end position="18"/>
    </location>
</feature>
<evidence type="ECO:0000256" key="2">
    <source>
        <dbReference type="ARBA" id="ARBA00022748"/>
    </source>
</evidence>
<comment type="caution">
    <text evidence="7">The sequence shown here is derived from an EMBL/GenBank/DDBJ whole genome shotgun (WGS) entry which is preliminary data.</text>
</comment>
<dbReference type="PANTHER" id="PTHR42852:SF6">
    <property type="entry name" value="THIOL:DISULFIDE INTERCHANGE PROTEIN DSBE"/>
    <property type="match status" value="1"/>
</dbReference>
<dbReference type="Proteomes" id="UP000194221">
    <property type="component" value="Unassembled WGS sequence"/>
</dbReference>
<keyword evidence="3" id="KW-1015">Disulfide bond</keyword>
<proteinExistence type="predicted"/>
<dbReference type="PANTHER" id="PTHR42852">
    <property type="entry name" value="THIOL:DISULFIDE INTERCHANGE PROTEIN DSBE"/>
    <property type="match status" value="1"/>
</dbReference>
<protein>
    <recommendedName>
        <fullName evidence="6">Thioredoxin domain-containing protein</fullName>
    </recommendedName>
</protein>
<evidence type="ECO:0000256" key="4">
    <source>
        <dbReference type="ARBA" id="ARBA00023284"/>
    </source>
</evidence>
<evidence type="ECO:0000256" key="1">
    <source>
        <dbReference type="ARBA" id="ARBA00004196"/>
    </source>
</evidence>
<dbReference type="RefSeq" id="WP_086029616.1">
    <property type="nucleotide sequence ID" value="NZ_LAPZ01000002.1"/>
</dbReference>
<dbReference type="InterPro" id="IPR036249">
    <property type="entry name" value="Thioredoxin-like_sf"/>
</dbReference>
<dbReference type="PROSITE" id="PS51352">
    <property type="entry name" value="THIOREDOXIN_2"/>
    <property type="match status" value="1"/>
</dbReference>
<keyword evidence="2" id="KW-0201">Cytochrome c-type biogenesis</keyword>
<dbReference type="STRING" id="1635173.WH52_03850"/>
<dbReference type="GO" id="GO:0030313">
    <property type="term" value="C:cell envelope"/>
    <property type="evidence" value="ECO:0007669"/>
    <property type="project" value="UniProtKB-SubCell"/>
</dbReference>
<name>A0A1Y2PF58_9FLAO</name>
<dbReference type="InParanoid" id="A0A1Y2PF58"/>
<dbReference type="Gene3D" id="3.40.30.10">
    <property type="entry name" value="Glutaredoxin"/>
    <property type="match status" value="1"/>
</dbReference>
<feature type="domain" description="Thioredoxin" evidence="6">
    <location>
        <begin position="322"/>
        <end position="458"/>
    </location>
</feature>
<keyword evidence="4" id="KW-0676">Redox-active center</keyword>
<reference evidence="7 8" key="1">
    <citation type="submission" date="2015-03" db="EMBL/GenBank/DDBJ databases">
        <title>Genome sequence of Tenacibaculum sp. S2-2, isolated from intestinal microbiota of sea cucumber, Apostichopus japonicas.</title>
        <authorList>
            <person name="Shao Z."/>
            <person name="Wang L."/>
            <person name="Li X."/>
        </authorList>
    </citation>
    <scope>NUCLEOTIDE SEQUENCE [LARGE SCALE GENOMIC DNA]</scope>
    <source>
        <strain evidence="7 8">S2-2</strain>
    </source>
</reference>
<comment type="subcellular location">
    <subcellularLocation>
        <location evidence="1">Cell envelope</location>
    </subcellularLocation>
</comment>
<dbReference type="GO" id="GO:0017004">
    <property type="term" value="P:cytochrome complex assembly"/>
    <property type="evidence" value="ECO:0007669"/>
    <property type="project" value="UniProtKB-KW"/>
</dbReference>
<dbReference type="AlphaFoldDB" id="A0A1Y2PF58"/>
<dbReference type="InterPro" id="IPR013766">
    <property type="entry name" value="Thioredoxin_domain"/>
</dbReference>
<organism evidence="7 8">
    <name type="scientific">Tenacibaculum holothuriorum</name>
    <dbReference type="NCBI Taxonomy" id="1635173"/>
    <lineage>
        <taxon>Bacteria</taxon>
        <taxon>Pseudomonadati</taxon>
        <taxon>Bacteroidota</taxon>
        <taxon>Flavobacteriia</taxon>
        <taxon>Flavobacteriales</taxon>
        <taxon>Flavobacteriaceae</taxon>
        <taxon>Tenacibaculum</taxon>
    </lineage>
</organism>
<dbReference type="CDD" id="cd02966">
    <property type="entry name" value="TlpA_like_family"/>
    <property type="match status" value="1"/>
</dbReference>
<keyword evidence="5" id="KW-0732">Signal</keyword>
<dbReference type="GO" id="GO:0016491">
    <property type="term" value="F:oxidoreductase activity"/>
    <property type="evidence" value="ECO:0007669"/>
    <property type="project" value="InterPro"/>
</dbReference>
<feature type="chain" id="PRO_5012666314" description="Thioredoxin domain-containing protein" evidence="5">
    <location>
        <begin position="19"/>
        <end position="458"/>
    </location>
</feature>
<dbReference type="OrthoDB" id="6399635at2"/>
<accession>A0A1Y2PF58</accession>
<dbReference type="Pfam" id="PF08534">
    <property type="entry name" value="Redoxin"/>
    <property type="match status" value="1"/>
</dbReference>
<dbReference type="InterPro" id="IPR013740">
    <property type="entry name" value="Redoxin"/>
</dbReference>
<dbReference type="EMBL" id="LAPZ01000002">
    <property type="protein sequence ID" value="OSY88810.1"/>
    <property type="molecule type" value="Genomic_DNA"/>
</dbReference>
<evidence type="ECO:0000313" key="8">
    <source>
        <dbReference type="Proteomes" id="UP000194221"/>
    </source>
</evidence>
<keyword evidence="8" id="KW-1185">Reference proteome</keyword>
<evidence type="ECO:0000256" key="5">
    <source>
        <dbReference type="SAM" id="SignalP"/>
    </source>
</evidence>
<evidence type="ECO:0000256" key="3">
    <source>
        <dbReference type="ARBA" id="ARBA00023157"/>
    </source>
</evidence>